<sequence>MSSTGSYPNAANLWNLNIFSTLFQVWISGGQVRTFLLVAKIHHPKILLTVR</sequence>
<reference evidence="1" key="1">
    <citation type="submission" date="2014-09" db="EMBL/GenBank/DDBJ databases">
        <authorList>
            <person name="Magalhaes I.L.F."/>
            <person name="Oliveira U."/>
            <person name="Santos F.R."/>
            <person name="Vidigal T.H.D.A."/>
            <person name="Brescovit A.D."/>
            <person name="Santos A.J."/>
        </authorList>
    </citation>
    <scope>NUCLEOTIDE SEQUENCE</scope>
    <source>
        <tissue evidence="1">Shoot tissue taken approximately 20 cm above the soil surface</tissue>
    </source>
</reference>
<dbReference type="EMBL" id="GBRH01160991">
    <property type="protein sequence ID" value="JAE36905.1"/>
    <property type="molecule type" value="Transcribed_RNA"/>
</dbReference>
<organism evidence="1">
    <name type="scientific">Arundo donax</name>
    <name type="common">Giant reed</name>
    <name type="synonym">Donax arundinaceus</name>
    <dbReference type="NCBI Taxonomy" id="35708"/>
    <lineage>
        <taxon>Eukaryota</taxon>
        <taxon>Viridiplantae</taxon>
        <taxon>Streptophyta</taxon>
        <taxon>Embryophyta</taxon>
        <taxon>Tracheophyta</taxon>
        <taxon>Spermatophyta</taxon>
        <taxon>Magnoliopsida</taxon>
        <taxon>Liliopsida</taxon>
        <taxon>Poales</taxon>
        <taxon>Poaceae</taxon>
        <taxon>PACMAD clade</taxon>
        <taxon>Arundinoideae</taxon>
        <taxon>Arundineae</taxon>
        <taxon>Arundo</taxon>
    </lineage>
</organism>
<accession>A0A0A9HI95</accession>
<proteinExistence type="predicted"/>
<evidence type="ECO:0000313" key="1">
    <source>
        <dbReference type="EMBL" id="JAE36905.1"/>
    </source>
</evidence>
<name>A0A0A9HI95_ARUDO</name>
<dbReference type="AlphaFoldDB" id="A0A0A9HI95"/>
<protein>
    <submittedName>
        <fullName evidence="1">Uncharacterized protein</fullName>
    </submittedName>
</protein>
<reference evidence="1" key="2">
    <citation type="journal article" date="2015" name="Data Brief">
        <title>Shoot transcriptome of the giant reed, Arundo donax.</title>
        <authorList>
            <person name="Barrero R.A."/>
            <person name="Guerrero F.D."/>
            <person name="Moolhuijzen P."/>
            <person name="Goolsby J.A."/>
            <person name="Tidwell J."/>
            <person name="Bellgard S.E."/>
            <person name="Bellgard M.I."/>
        </authorList>
    </citation>
    <scope>NUCLEOTIDE SEQUENCE</scope>
    <source>
        <tissue evidence="1">Shoot tissue taken approximately 20 cm above the soil surface</tissue>
    </source>
</reference>